<dbReference type="CDD" id="cd17535">
    <property type="entry name" value="REC_NarL-like"/>
    <property type="match status" value="1"/>
</dbReference>
<dbReference type="SMART" id="SM00421">
    <property type="entry name" value="HTH_LUXR"/>
    <property type="match status" value="1"/>
</dbReference>
<dbReference type="InterPro" id="IPR001789">
    <property type="entry name" value="Sig_transdc_resp-reg_receiver"/>
</dbReference>
<comment type="caution">
    <text evidence="6">The sequence shown here is derived from an EMBL/GenBank/DDBJ whole genome shotgun (WGS) entry which is preliminary data.</text>
</comment>
<evidence type="ECO:0000259" key="4">
    <source>
        <dbReference type="PROSITE" id="PS50043"/>
    </source>
</evidence>
<dbReference type="EMBL" id="JANSUY010000007">
    <property type="protein sequence ID" value="MCR9015545.1"/>
    <property type="molecule type" value="Genomic_DNA"/>
</dbReference>
<dbReference type="PANTHER" id="PTHR43214">
    <property type="entry name" value="TWO-COMPONENT RESPONSE REGULATOR"/>
    <property type="match status" value="1"/>
</dbReference>
<dbReference type="SMART" id="SM00448">
    <property type="entry name" value="REC"/>
    <property type="match status" value="1"/>
</dbReference>
<dbReference type="Proteomes" id="UP001142175">
    <property type="component" value="Unassembled WGS sequence"/>
</dbReference>
<protein>
    <submittedName>
        <fullName evidence="6">Response regulator transcription factor</fullName>
    </submittedName>
</protein>
<dbReference type="InterPro" id="IPR016032">
    <property type="entry name" value="Sig_transdc_resp-reg_C-effctor"/>
</dbReference>
<dbReference type="GO" id="GO:0006355">
    <property type="term" value="P:regulation of DNA-templated transcription"/>
    <property type="evidence" value="ECO:0007669"/>
    <property type="project" value="InterPro"/>
</dbReference>
<dbReference type="SUPFAM" id="SSF52172">
    <property type="entry name" value="CheY-like"/>
    <property type="match status" value="1"/>
</dbReference>
<evidence type="ECO:0000256" key="2">
    <source>
        <dbReference type="ARBA" id="ARBA00023125"/>
    </source>
</evidence>
<reference evidence="6" key="1">
    <citation type="submission" date="2022-08" db="EMBL/GenBank/DDBJ databases">
        <authorList>
            <person name="Zhang D."/>
        </authorList>
    </citation>
    <scope>NUCLEOTIDE SEQUENCE</scope>
    <source>
        <strain evidence="6">XJ19-11</strain>
    </source>
</reference>
<keyword evidence="2" id="KW-0238">DNA-binding</keyword>
<evidence type="ECO:0000313" key="6">
    <source>
        <dbReference type="EMBL" id="MCR9015545.1"/>
    </source>
</evidence>
<keyword evidence="1 3" id="KW-0597">Phosphoprotein</keyword>
<dbReference type="InterPro" id="IPR011006">
    <property type="entry name" value="CheY-like_superfamily"/>
</dbReference>
<dbReference type="PROSITE" id="PS50110">
    <property type="entry name" value="RESPONSE_REGULATORY"/>
    <property type="match status" value="1"/>
</dbReference>
<dbReference type="CDD" id="cd06170">
    <property type="entry name" value="LuxR_C_like"/>
    <property type="match status" value="1"/>
</dbReference>
<dbReference type="Pfam" id="PF00196">
    <property type="entry name" value="GerE"/>
    <property type="match status" value="1"/>
</dbReference>
<dbReference type="PROSITE" id="PS50043">
    <property type="entry name" value="HTH_LUXR_2"/>
    <property type="match status" value="1"/>
</dbReference>
<dbReference type="InterPro" id="IPR058245">
    <property type="entry name" value="NreC/VraR/RcsB-like_REC"/>
</dbReference>
<dbReference type="GO" id="GO:0000160">
    <property type="term" value="P:phosphorelay signal transduction system"/>
    <property type="evidence" value="ECO:0007669"/>
    <property type="project" value="InterPro"/>
</dbReference>
<dbReference type="InterPro" id="IPR000792">
    <property type="entry name" value="Tscrpt_reg_LuxR_C"/>
</dbReference>
<accession>A0A9X2T2K7</accession>
<organism evidence="6 7">
    <name type="scientific">Aquiflexum gelatinilyticum</name>
    <dbReference type="NCBI Taxonomy" id="2961943"/>
    <lineage>
        <taxon>Bacteria</taxon>
        <taxon>Pseudomonadati</taxon>
        <taxon>Bacteroidota</taxon>
        <taxon>Cytophagia</taxon>
        <taxon>Cytophagales</taxon>
        <taxon>Cyclobacteriaceae</taxon>
        <taxon>Aquiflexum</taxon>
    </lineage>
</organism>
<feature type="domain" description="HTH luxR-type" evidence="4">
    <location>
        <begin position="142"/>
        <end position="207"/>
    </location>
</feature>
<evidence type="ECO:0000259" key="5">
    <source>
        <dbReference type="PROSITE" id="PS50110"/>
    </source>
</evidence>
<dbReference type="PRINTS" id="PR00038">
    <property type="entry name" value="HTHLUXR"/>
</dbReference>
<dbReference type="InterPro" id="IPR039420">
    <property type="entry name" value="WalR-like"/>
</dbReference>
<sequence length="209" mass="23545">MPTKILIYDDNTDLREGICHLLRLREEYEVVGEFGDAKNVLKEVGFLKPDVILMDIEMPGITGVEAVKKIRTIDRNAQIIMLTVFDDQGHIFEALQSGANGYLLKRNASDRLVQSIEEVLSGGAPMSPSIARLIISEMQLRKPQENYQLSIREKEILKSLATGNSFKLIASDLQISLETVRTHIKKIYEKLQVHSQIEAVSKALNEKLV</sequence>
<dbReference type="PANTHER" id="PTHR43214:SF43">
    <property type="entry name" value="TWO-COMPONENT RESPONSE REGULATOR"/>
    <property type="match status" value="1"/>
</dbReference>
<dbReference type="Gene3D" id="3.40.50.2300">
    <property type="match status" value="1"/>
</dbReference>
<dbReference type="Pfam" id="PF00072">
    <property type="entry name" value="Response_reg"/>
    <property type="match status" value="1"/>
</dbReference>
<evidence type="ECO:0000256" key="1">
    <source>
        <dbReference type="ARBA" id="ARBA00022553"/>
    </source>
</evidence>
<dbReference type="RefSeq" id="WP_258423399.1">
    <property type="nucleotide sequence ID" value="NZ_JANAEZ010000001.1"/>
</dbReference>
<evidence type="ECO:0000256" key="3">
    <source>
        <dbReference type="PROSITE-ProRule" id="PRU00169"/>
    </source>
</evidence>
<gene>
    <name evidence="6" type="ORF">NU887_10900</name>
</gene>
<proteinExistence type="predicted"/>
<feature type="modified residue" description="4-aspartylphosphate" evidence="3">
    <location>
        <position position="55"/>
    </location>
</feature>
<dbReference type="AlphaFoldDB" id="A0A9X2T2K7"/>
<dbReference type="SUPFAM" id="SSF46894">
    <property type="entry name" value="C-terminal effector domain of the bipartite response regulators"/>
    <property type="match status" value="1"/>
</dbReference>
<evidence type="ECO:0000313" key="7">
    <source>
        <dbReference type="Proteomes" id="UP001142175"/>
    </source>
</evidence>
<name>A0A9X2T2K7_9BACT</name>
<feature type="domain" description="Response regulatory" evidence="5">
    <location>
        <begin position="4"/>
        <end position="120"/>
    </location>
</feature>
<keyword evidence="7" id="KW-1185">Reference proteome</keyword>
<dbReference type="GO" id="GO:0003677">
    <property type="term" value="F:DNA binding"/>
    <property type="evidence" value="ECO:0007669"/>
    <property type="project" value="UniProtKB-KW"/>
</dbReference>